<dbReference type="InterPro" id="IPR050079">
    <property type="entry name" value="DEAD_box_RNA_helicase"/>
</dbReference>
<dbReference type="GO" id="GO:0016787">
    <property type="term" value="F:hydrolase activity"/>
    <property type="evidence" value="ECO:0007669"/>
    <property type="project" value="UniProtKB-KW"/>
</dbReference>
<dbReference type="InterPro" id="IPR054712">
    <property type="entry name" value="Cas3-like_dom"/>
</dbReference>
<dbReference type="OrthoDB" id="9810236at2"/>
<feature type="domain" description="Helicase ATP-binding" evidence="6">
    <location>
        <begin position="239"/>
        <end position="445"/>
    </location>
</feature>
<evidence type="ECO:0000256" key="4">
    <source>
        <dbReference type="ARBA" id="ARBA00022840"/>
    </source>
</evidence>
<sequence length="778" mass="89687">MPCLILLEKLQTSYPMPLSPEKSKLRLAKPDGLSYEEHVRDVREKLKEIGDSFPIAIYKYANWFGDDNLLSITDQAVIYHDEGKLNPCWQLPCQKDYQAYVKWASKQNREVTHTDFERECRDEAGKNLRLAKFRHEIGSLVIHGRKLPLRVKAAIAAHHGKLSKKDEARWLEVKDGFYYLEKLYERSYSVDDNFKATLIEFLKFSGPRAWLQIADRRASAMEGGNPHPEIIPFRYHFPITWTRRPVQQLAEDNYREDLLVFRAPTGAGKTSAALLWAKKQIETRRAERLVIAMPTRFTSTAMALSTEDDISEVGLYHSSAKFVERKHRKVTNQTFDAHSLYARWLMTPVTICTVDHLLMSLTLTREDHHITSFNLANSCLVIDEADAYDDFVRQNMAVLLQACKHWKVPVLFMSASIADCERDFFREIGYGTVKILEDDSEYEQEQCRLSGIEDFEQPEDIEHLLAECIAKEAAIIYVNTVDRAVQLFRNLKDQVTDVPIFLYHSRFLEKDKRQKEEAILQALGKAAWEEGKARGIVIMTQIGEMSINISAEIMLSELCPIDRLVQRVGRLCRFTENKKPGSLFILRPIKNGYLYPPPYGSYEQKKKSWIPLQAFTQTLQKLETGKVYRKGSWIKLINEIYPVYNKDIGKARINSESLKELFRNNWLVRFSASSKAAEEEGSSGWRARDIDPQRTVLILDCYEKDGYFTSWGAYYHFQSTNGISIPLYLAERGLKNKAIVQLDLYINGDKQDESVFVVNGGSYNFDVGLILDEDSSFI</sequence>
<dbReference type="NCBIfam" id="TIGR01587">
    <property type="entry name" value="cas3_core"/>
    <property type="match status" value="1"/>
</dbReference>
<evidence type="ECO:0000256" key="3">
    <source>
        <dbReference type="ARBA" id="ARBA00022806"/>
    </source>
</evidence>
<dbReference type="GO" id="GO:0003676">
    <property type="term" value="F:nucleic acid binding"/>
    <property type="evidence" value="ECO:0007669"/>
    <property type="project" value="InterPro"/>
</dbReference>
<dbReference type="EMBL" id="VOOR01000023">
    <property type="protein sequence ID" value="TXB62835.1"/>
    <property type="molecule type" value="Genomic_DNA"/>
</dbReference>
<dbReference type="GO" id="GO:0005829">
    <property type="term" value="C:cytosol"/>
    <property type="evidence" value="ECO:0007669"/>
    <property type="project" value="TreeGrafter"/>
</dbReference>
<dbReference type="InterPro" id="IPR011545">
    <property type="entry name" value="DEAD/DEAH_box_helicase_dom"/>
</dbReference>
<evidence type="ECO:0000313" key="8">
    <source>
        <dbReference type="Proteomes" id="UP000321580"/>
    </source>
</evidence>
<accession>A0A5C6RLJ4</accession>
<keyword evidence="3" id="KW-0347">Helicase</keyword>
<dbReference type="InterPro" id="IPR006474">
    <property type="entry name" value="Helicase_Cas3_CRISPR-ass_core"/>
</dbReference>
<keyword evidence="8" id="KW-1185">Reference proteome</keyword>
<dbReference type="PANTHER" id="PTHR47959">
    <property type="entry name" value="ATP-DEPENDENT RNA HELICASE RHLE-RELATED"/>
    <property type="match status" value="1"/>
</dbReference>
<dbReference type="GO" id="GO:0003724">
    <property type="term" value="F:RNA helicase activity"/>
    <property type="evidence" value="ECO:0007669"/>
    <property type="project" value="TreeGrafter"/>
</dbReference>
<evidence type="ECO:0000256" key="5">
    <source>
        <dbReference type="ARBA" id="ARBA00023118"/>
    </source>
</evidence>
<name>A0A5C6RLJ4_9BACT</name>
<dbReference type="InterPro" id="IPR014001">
    <property type="entry name" value="Helicase_ATP-bd"/>
</dbReference>
<dbReference type="InterPro" id="IPR038257">
    <property type="entry name" value="CRISPR-assoc_Cas3_HD_sf"/>
</dbReference>
<dbReference type="SUPFAM" id="SSF52540">
    <property type="entry name" value="P-loop containing nucleoside triphosphate hydrolases"/>
    <property type="match status" value="1"/>
</dbReference>
<keyword evidence="4" id="KW-0067">ATP-binding</keyword>
<dbReference type="GO" id="GO:0051607">
    <property type="term" value="P:defense response to virus"/>
    <property type="evidence" value="ECO:0007669"/>
    <property type="project" value="UniProtKB-KW"/>
</dbReference>
<dbReference type="Proteomes" id="UP000321580">
    <property type="component" value="Unassembled WGS sequence"/>
</dbReference>
<dbReference type="Gene3D" id="3.40.50.300">
    <property type="entry name" value="P-loop containing nucleotide triphosphate hydrolases"/>
    <property type="match status" value="2"/>
</dbReference>
<evidence type="ECO:0000313" key="7">
    <source>
        <dbReference type="EMBL" id="TXB62835.1"/>
    </source>
</evidence>
<keyword evidence="2" id="KW-0378">Hydrolase</keyword>
<dbReference type="InterPro" id="IPR027417">
    <property type="entry name" value="P-loop_NTPase"/>
</dbReference>
<protein>
    <submittedName>
        <fullName evidence="7">CRISPR-associated helicase Cas3</fullName>
    </submittedName>
</protein>
<dbReference type="Gene3D" id="1.10.3210.30">
    <property type="match status" value="1"/>
</dbReference>
<organism evidence="7 8">
    <name type="scientific">Phaeodactylibacter luteus</name>
    <dbReference type="NCBI Taxonomy" id="1564516"/>
    <lineage>
        <taxon>Bacteria</taxon>
        <taxon>Pseudomonadati</taxon>
        <taxon>Bacteroidota</taxon>
        <taxon>Saprospiria</taxon>
        <taxon>Saprospirales</taxon>
        <taxon>Haliscomenobacteraceae</taxon>
        <taxon>Phaeodactylibacter</taxon>
    </lineage>
</organism>
<reference evidence="7 8" key="1">
    <citation type="submission" date="2019-08" db="EMBL/GenBank/DDBJ databases">
        <title>Genome of Phaeodactylibacter luteus.</title>
        <authorList>
            <person name="Bowman J.P."/>
        </authorList>
    </citation>
    <scope>NUCLEOTIDE SEQUENCE [LARGE SCALE GENOMIC DNA]</scope>
    <source>
        <strain evidence="7 8">KCTC 42180</strain>
    </source>
</reference>
<dbReference type="GO" id="GO:0005524">
    <property type="term" value="F:ATP binding"/>
    <property type="evidence" value="ECO:0007669"/>
    <property type="project" value="UniProtKB-KW"/>
</dbReference>
<comment type="caution">
    <text evidence="7">The sequence shown here is derived from an EMBL/GenBank/DDBJ whole genome shotgun (WGS) entry which is preliminary data.</text>
</comment>
<keyword evidence="5" id="KW-0051">Antiviral defense</keyword>
<dbReference type="Pfam" id="PF00270">
    <property type="entry name" value="DEAD"/>
    <property type="match status" value="1"/>
</dbReference>
<evidence type="ECO:0000256" key="2">
    <source>
        <dbReference type="ARBA" id="ARBA00022801"/>
    </source>
</evidence>
<dbReference type="AlphaFoldDB" id="A0A5C6RLJ4"/>
<dbReference type="Pfam" id="PF22590">
    <property type="entry name" value="Cas3-like_C_2"/>
    <property type="match status" value="1"/>
</dbReference>
<evidence type="ECO:0000256" key="1">
    <source>
        <dbReference type="ARBA" id="ARBA00022741"/>
    </source>
</evidence>
<dbReference type="SMART" id="SM00487">
    <property type="entry name" value="DEXDc"/>
    <property type="match status" value="1"/>
</dbReference>
<evidence type="ECO:0000259" key="6">
    <source>
        <dbReference type="SMART" id="SM00487"/>
    </source>
</evidence>
<proteinExistence type="predicted"/>
<dbReference type="PANTHER" id="PTHR47959:SF16">
    <property type="entry name" value="CRISPR-ASSOCIATED NUCLEASE_HELICASE CAS3-RELATED"/>
    <property type="match status" value="1"/>
</dbReference>
<keyword evidence="1" id="KW-0547">Nucleotide-binding</keyword>
<gene>
    <name evidence="7" type="primary">cas3</name>
    <name evidence="7" type="ORF">FRY97_12215</name>
</gene>